<keyword evidence="2 4" id="KW-0378">Hydrolase</keyword>
<gene>
    <name evidence="4" type="ORF">GCM10009765_51590</name>
</gene>
<dbReference type="PANTHER" id="PTHR48081">
    <property type="entry name" value="AB HYDROLASE SUPERFAMILY PROTEIN C4A8.06C"/>
    <property type="match status" value="1"/>
</dbReference>
<evidence type="ECO:0000259" key="3">
    <source>
        <dbReference type="Pfam" id="PF07859"/>
    </source>
</evidence>
<proteinExistence type="inferred from homology"/>
<name>A0ABP4TYQ2_9ACTN</name>
<comment type="caution">
    <text evidence="4">The sequence shown here is derived from an EMBL/GenBank/DDBJ whole genome shotgun (WGS) entry which is preliminary data.</text>
</comment>
<dbReference type="InterPro" id="IPR013094">
    <property type="entry name" value="AB_hydrolase_3"/>
</dbReference>
<feature type="domain" description="Alpha/beta hydrolase fold-3" evidence="3">
    <location>
        <begin position="74"/>
        <end position="279"/>
    </location>
</feature>
<dbReference type="PROSITE" id="PS01173">
    <property type="entry name" value="LIPASE_GDXG_HIS"/>
    <property type="match status" value="1"/>
</dbReference>
<keyword evidence="5" id="KW-1185">Reference proteome</keyword>
<dbReference type="Gene3D" id="3.40.50.1820">
    <property type="entry name" value="alpha/beta hydrolase"/>
    <property type="match status" value="1"/>
</dbReference>
<dbReference type="Pfam" id="PF07859">
    <property type="entry name" value="Abhydrolase_3"/>
    <property type="match status" value="1"/>
</dbReference>
<dbReference type="RefSeq" id="WP_163566820.1">
    <property type="nucleotide sequence ID" value="NZ_BAAANY010000020.1"/>
</dbReference>
<dbReference type="InterPro" id="IPR002168">
    <property type="entry name" value="Lipase_GDXG_HIS_AS"/>
</dbReference>
<dbReference type="InterPro" id="IPR029058">
    <property type="entry name" value="AB_hydrolase_fold"/>
</dbReference>
<dbReference type="EMBL" id="BAAANY010000020">
    <property type="protein sequence ID" value="GAA1696026.1"/>
    <property type="molecule type" value="Genomic_DNA"/>
</dbReference>
<evidence type="ECO:0000313" key="5">
    <source>
        <dbReference type="Proteomes" id="UP001500618"/>
    </source>
</evidence>
<dbReference type="PANTHER" id="PTHR48081:SF8">
    <property type="entry name" value="ALPHA_BETA HYDROLASE FOLD-3 DOMAIN-CONTAINING PROTEIN-RELATED"/>
    <property type="match status" value="1"/>
</dbReference>
<dbReference type="Proteomes" id="UP001500618">
    <property type="component" value="Unassembled WGS sequence"/>
</dbReference>
<dbReference type="InterPro" id="IPR050300">
    <property type="entry name" value="GDXG_lipolytic_enzyme"/>
</dbReference>
<sequence length="302" mass="32424">MPVEPSVLAAMQDMPPLVTEGASVADIRAAYRRQCVVEPVSDRLPVGGVEDRTIGADLPIRIYRPQGPGPHPTIVYFHGGGWVFGDLDTHDSPCRALCQQVDAVVVSVDYRLAPEHPFPAGVQDALTATRWVADNLDELGADPARLAVAGDSAGGNFAAVVSQQLLDDGPPIAAQVLFYPTTDVSRRYPSGPMFADGYLLDRRALKLFGQAYLTGPADVTDPRISPLLFDRLGELPPAVVVTSEYDPIRDQGVAYAAALRDAGVRVEELQFAGMIHGFLTMPGVPAARRAIEESFALVRKIL</sequence>
<dbReference type="GO" id="GO:0016787">
    <property type="term" value="F:hydrolase activity"/>
    <property type="evidence" value="ECO:0007669"/>
    <property type="project" value="UniProtKB-KW"/>
</dbReference>
<evidence type="ECO:0000313" key="4">
    <source>
        <dbReference type="EMBL" id="GAA1696026.1"/>
    </source>
</evidence>
<evidence type="ECO:0000256" key="1">
    <source>
        <dbReference type="ARBA" id="ARBA00010515"/>
    </source>
</evidence>
<organism evidence="4 5">
    <name type="scientific">Fodinicola feengrottensis</name>
    <dbReference type="NCBI Taxonomy" id="435914"/>
    <lineage>
        <taxon>Bacteria</taxon>
        <taxon>Bacillati</taxon>
        <taxon>Actinomycetota</taxon>
        <taxon>Actinomycetes</taxon>
        <taxon>Mycobacteriales</taxon>
        <taxon>Fodinicola</taxon>
    </lineage>
</organism>
<reference evidence="5" key="1">
    <citation type="journal article" date="2019" name="Int. J. Syst. Evol. Microbiol.">
        <title>The Global Catalogue of Microorganisms (GCM) 10K type strain sequencing project: providing services to taxonomists for standard genome sequencing and annotation.</title>
        <authorList>
            <consortium name="The Broad Institute Genomics Platform"/>
            <consortium name="The Broad Institute Genome Sequencing Center for Infectious Disease"/>
            <person name="Wu L."/>
            <person name="Ma J."/>
        </authorList>
    </citation>
    <scope>NUCLEOTIDE SEQUENCE [LARGE SCALE GENOMIC DNA]</scope>
    <source>
        <strain evidence="5">JCM 14718</strain>
    </source>
</reference>
<evidence type="ECO:0000256" key="2">
    <source>
        <dbReference type="ARBA" id="ARBA00022801"/>
    </source>
</evidence>
<protein>
    <submittedName>
        <fullName evidence="4">Alpha/beta hydrolase</fullName>
    </submittedName>
</protein>
<comment type="similarity">
    <text evidence="1">Belongs to the 'GDXG' lipolytic enzyme family.</text>
</comment>
<dbReference type="SUPFAM" id="SSF53474">
    <property type="entry name" value="alpha/beta-Hydrolases"/>
    <property type="match status" value="1"/>
</dbReference>
<accession>A0ABP4TYQ2</accession>